<dbReference type="STRING" id="765420.OSCT_2624"/>
<evidence type="ECO:0000313" key="2">
    <source>
        <dbReference type="EMBL" id="EFO79498.1"/>
    </source>
</evidence>
<dbReference type="AlphaFoldDB" id="E1IH23"/>
<reference evidence="2 3" key="1">
    <citation type="journal article" date="2011" name="J. Bacteriol.">
        <title>Draft genome sequence of the anoxygenic filamentous phototrophic bacterium Oscillochloris trichoides subsp. DG-6.</title>
        <authorList>
            <person name="Kuznetsov B.B."/>
            <person name="Ivanovsky R.N."/>
            <person name="Keppen O.I."/>
            <person name="Sukhacheva M.V."/>
            <person name="Bumazhkin B.K."/>
            <person name="Patutina E.O."/>
            <person name="Beletsky A.V."/>
            <person name="Mardanov A.V."/>
            <person name="Baslerov R.V."/>
            <person name="Panteleeva A.N."/>
            <person name="Kolganova T.V."/>
            <person name="Ravin N.V."/>
            <person name="Skryabin K.G."/>
        </authorList>
    </citation>
    <scope>NUCLEOTIDE SEQUENCE [LARGE SCALE GENOMIC DNA]</scope>
    <source>
        <strain evidence="2 3">DG-6</strain>
    </source>
</reference>
<proteinExistence type="predicted"/>
<comment type="caution">
    <text evidence="2">The sequence shown here is derived from an EMBL/GenBank/DDBJ whole genome shotgun (WGS) entry which is preliminary data.</text>
</comment>
<protein>
    <recommendedName>
        <fullName evidence="1">Peptidase C39-like domain-containing protein</fullName>
    </recommendedName>
</protein>
<feature type="domain" description="Peptidase C39-like" evidence="1">
    <location>
        <begin position="162"/>
        <end position="291"/>
    </location>
</feature>
<organism evidence="2 3">
    <name type="scientific">Oscillochloris trichoides DG-6</name>
    <dbReference type="NCBI Taxonomy" id="765420"/>
    <lineage>
        <taxon>Bacteria</taxon>
        <taxon>Bacillati</taxon>
        <taxon>Chloroflexota</taxon>
        <taxon>Chloroflexia</taxon>
        <taxon>Chloroflexales</taxon>
        <taxon>Chloroflexineae</taxon>
        <taxon>Oscillochloridaceae</taxon>
        <taxon>Oscillochloris</taxon>
    </lineage>
</organism>
<accession>E1IH23</accession>
<dbReference type="Pfam" id="PF13529">
    <property type="entry name" value="Peptidase_C39_2"/>
    <property type="match status" value="1"/>
</dbReference>
<name>E1IH23_9CHLR</name>
<evidence type="ECO:0000259" key="1">
    <source>
        <dbReference type="Pfam" id="PF13529"/>
    </source>
</evidence>
<dbReference type="Gene3D" id="3.90.70.10">
    <property type="entry name" value="Cysteine proteinases"/>
    <property type="match status" value="1"/>
</dbReference>
<dbReference type="Proteomes" id="UP000054010">
    <property type="component" value="Unassembled WGS sequence"/>
</dbReference>
<keyword evidence="3" id="KW-1185">Reference proteome</keyword>
<dbReference type="eggNOG" id="COG3271">
    <property type="taxonomic scope" value="Bacteria"/>
</dbReference>
<dbReference type="InterPro" id="IPR039564">
    <property type="entry name" value="Peptidase_C39-like"/>
</dbReference>
<dbReference type="HOGENOM" id="CLU_054370_0_0_0"/>
<dbReference type="EMBL" id="ADVR01000112">
    <property type="protein sequence ID" value="EFO79498.1"/>
    <property type="molecule type" value="Genomic_DNA"/>
</dbReference>
<gene>
    <name evidence="2" type="ORF">OSCT_2624</name>
</gene>
<sequence>MANWQHEALLAGDDPACHQALLGPVATLEGVLEIIPSWGATTPAGSWIEIQLRVHTQQGWSKFYRVAIWDAAPEASRRTSFASQQDEIGRIGTDTLFLNIPADALQVRVLLCAPMGVALPHLDLLTLCVSCNSDAAVAAPTPEVWPSPLAMPLLISQYLSFPGGEGWCSPTVLGMVLAYWHTYRNDPRWAAFTTPACVPDLIVPMVHDPAWEGTGNWAFNTAYVASLGLYAYVTRLHSLNQVARWVQAGVPVICSIAWEAGEIEGAVGATDGHLTLVIGVDADAVTVAEPASRDMAQSIRRYRADQFATCWQNNSAGAVYLLYPPDHPRPAPGADDAWF</sequence>
<evidence type="ECO:0000313" key="3">
    <source>
        <dbReference type="Proteomes" id="UP000054010"/>
    </source>
</evidence>